<protein>
    <submittedName>
        <fullName evidence="6">TetR family transcriptional regulator</fullName>
    </submittedName>
</protein>
<evidence type="ECO:0000256" key="2">
    <source>
        <dbReference type="ARBA" id="ARBA00023125"/>
    </source>
</evidence>
<evidence type="ECO:0000256" key="3">
    <source>
        <dbReference type="ARBA" id="ARBA00023163"/>
    </source>
</evidence>
<dbReference type="GO" id="GO:0000976">
    <property type="term" value="F:transcription cis-regulatory region binding"/>
    <property type="evidence" value="ECO:0007669"/>
    <property type="project" value="TreeGrafter"/>
</dbReference>
<dbReference type="PANTHER" id="PTHR30055">
    <property type="entry name" value="HTH-TYPE TRANSCRIPTIONAL REGULATOR RUTR"/>
    <property type="match status" value="1"/>
</dbReference>
<reference evidence="6 7" key="1">
    <citation type="journal article" date="2018" name="Aquat. Microb. Ecol.">
        <title>Gammaproteobacterial methanotrophs dominate.</title>
        <authorList>
            <person name="Rissanen A.J."/>
            <person name="Saarenheimo J."/>
            <person name="Tiirola M."/>
            <person name="Peura S."/>
            <person name="Aalto S.L."/>
            <person name="Karvinen A."/>
            <person name="Nykanen H."/>
        </authorList>
    </citation>
    <scope>NUCLEOTIDE SEQUENCE [LARGE SCALE GENOMIC DNA]</scope>
    <source>
        <strain evidence="6">AMbin10</strain>
    </source>
</reference>
<accession>A0A2W4TL43</accession>
<evidence type="ECO:0000259" key="5">
    <source>
        <dbReference type="PROSITE" id="PS50977"/>
    </source>
</evidence>
<keyword evidence="3" id="KW-0804">Transcription</keyword>
<comment type="caution">
    <text evidence="6">The sequence shown here is derived from an EMBL/GenBank/DDBJ whole genome shotgun (WGS) entry which is preliminary data.</text>
</comment>
<dbReference type="PANTHER" id="PTHR30055:SF212">
    <property type="entry name" value="TETR-FAMILY FAMILY TRANSCRIPTIONAL REGULATOR"/>
    <property type="match status" value="1"/>
</dbReference>
<gene>
    <name evidence="6" type="ORF">DM484_05160</name>
</gene>
<name>A0A2W4TL43_9GAMM</name>
<dbReference type="AlphaFoldDB" id="A0A2W4TL43"/>
<dbReference type="Proteomes" id="UP000249396">
    <property type="component" value="Unassembled WGS sequence"/>
</dbReference>
<evidence type="ECO:0000256" key="1">
    <source>
        <dbReference type="ARBA" id="ARBA00023015"/>
    </source>
</evidence>
<dbReference type="SUPFAM" id="SSF48498">
    <property type="entry name" value="Tetracyclin repressor-like, C-terminal domain"/>
    <property type="match status" value="1"/>
</dbReference>
<dbReference type="SUPFAM" id="SSF46689">
    <property type="entry name" value="Homeodomain-like"/>
    <property type="match status" value="1"/>
</dbReference>
<sequence>MGVIERRERERKAVRKKILDAARELFVAEGYDAVTMRRIAETIEYSPTAIYFHFKDKETLIRELCREDSVSLAKAFHVIAKEPDPLERLKKIATAYVDFGIKHPNSYRLMFMTQSKLNQDDLVHMGHGKLEEDGYAFLVATMSEAISKKLLREDLQDPDLVAQAFWAAGHGVVALHLAKHGDPWVDWRPLQDTATLITEAMINGLQRKDFQP</sequence>
<evidence type="ECO:0000256" key="4">
    <source>
        <dbReference type="PROSITE-ProRule" id="PRU00335"/>
    </source>
</evidence>
<dbReference type="InterPro" id="IPR025996">
    <property type="entry name" value="MT1864/Rv1816-like_C"/>
</dbReference>
<feature type="domain" description="HTH tetR-type" evidence="5">
    <location>
        <begin position="12"/>
        <end position="72"/>
    </location>
</feature>
<proteinExistence type="predicted"/>
<keyword evidence="1" id="KW-0805">Transcription regulation</keyword>
<dbReference type="InterPro" id="IPR001647">
    <property type="entry name" value="HTH_TetR"/>
</dbReference>
<dbReference type="Pfam" id="PF00440">
    <property type="entry name" value="TetR_N"/>
    <property type="match status" value="1"/>
</dbReference>
<dbReference type="InterPro" id="IPR050109">
    <property type="entry name" value="HTH-type_TetR-like_transc_reg"/>
</dbReference>
<feature type="DNA-binding region" description="H-T-H motif" evidence="4">
    <location>
        <begin position="35"/>
        <end position="54"/>
    </location>
</feature>
<dbReference type="Pfam" id="PF13305">
    <property type="entry name" value="TetR_C_33"/>
    <property type="match status" value="1"/>
</dbReference>
<dbReference type="InterPro" id="IPR036271">
    <property type="entry name" value="Tet_transcr_reg_TetR-rel_C_sf"/>
</dbReference>
<dbReference type="PRINTS" id="PR00455">
    <property type="entry name" value="HTHTETR"/>
</dbReference>
<organism evidence="6 7">
    <name type="scientific">Candidatus Methylumidiphilus alinenensis</name>
    <dbReference type="NCBI Taxonomy" id="2202197"/>
    <lineage>
        <taxon>Bacteria</taxon>
        <taxon>Pseudomonadati</taxon>
        <taxon>Pseudomonadota</taxon>
        <taxon>Gammaproteobacteria</taxon>
        <taxon>Methylococcales</taxon>
        <taxon>Candidatus Methylumidiphilus</taxon>
    </lineage>
</organism>
<dbReference type="PROSITE" id="PS50977">
    <property type="entry name" value="HTH_TETR_2"/>
    <property type="match status" value="1"/>
</dbReference>
<evidence type="ECO:0000313" key="6">
    <source>
        <dbReference type="EMBL" id="PZN83117.1"/>
    </source>
</evidence>
<keyword evidence="2 4" id="KW-0238">DNA-binding</keyword>
<dbReference type="InterPro" id="IPR009057">
    <property type="entry name" value="Homeodomain-like_sf"/>
</dbReference>
<dbReference type="EMBL" id="QJPH01000193">
    <property type="protein sequence ID" value="PZN83117.1"/>
    <property type="molecule type" value="Genomic_DNA"/>
</dbReference>
<evidence type="ECO:0000313" key="7">
    <source>
        <dbReference type="Proteomes" id="UP000249396"/>
    </source>
</evidence>
<dbReference type="GO" id="GO:0003700">
    <property type="term" value="F:DNA-binding transcription factor activity"/>
    <property type="evidence" value="ECO:0007669"/>
    <property type="project" value="TreeGrafter"/>
</dbReference>
<dbReference type="Gene3D" id="1.10.357.10">
    <property type="entry name" value="Tetracycline Repressor, domain 2"/>
    <property type="match status" value="1"/>
</dbReference>